<evidence type="ECO:0000313" key="2">
    <source>
        <dbReference type="Proteomes" id="UP001439008"/>
    </source>
</evidence>
<dbReference type="EMBL" id="JBDODL010000318">
    <property type="protein sequence ID" value="MES1919531.1"/>
    <property type="molecule type" value="Genomic_DNA"/>
</dbReference>
<gene>
    <name evidence="1" type="ORF">MHBO_001346</name>
</gene>
<reference evidence="1 2" key="1">
    <citation type="journal article" date="2024" name="BMC Biol.">
        <title>Comparative genomics of Ascetosporea gives new insight into the evolutionary basis for animal parasitism in Rhizaria.</title>
        <authorList>
            <person name="Hiltunen Thoren M."/>
            <person name="Onut-Brannstrom I."/>
            <person name="Alfjorden A."/>
            <person name="Peckova H."/>
            <person name="Swords F."/>
            <person name="Hooper C."/>
            <person name="Holzer A.S."/>
            <person name="Bass D."/>
            <person name="Burki F."/>
        </authorList>
    </citation>
    <scope>NUCLEOTIDE SEQUENCE [LARGE SCALE GENOMIC DNA]</scope>
    <source>
        <strain evidence="1">20-A016</strain>
    </source>
</reference>
<protein>
    <submittedName>
        <fullName evidence="1">Uncharacterized protein</fullName>
    </submittedName>
</protein>
<keyword evidence="2" id="KW-1185">Reference proteome</keyword>
<dbReference type="Proteomes" id="UP001439008">
    <property type="component" value="Unassembled WGS sequence"/>
</dbReference>
<comment type="caution">
    <text evidence="1">The sequence shown here is derived from an EMBL/GenBank/DDBJ whole genome shotgun (WGS) entry which is preliminary data.</text>
</comment>
<accession>A0ABV2AIM9</accession>
<sequence length="53" mass="6150">MDVSLKHGQLLSSLSQNLAWKKNRNRFERCLLLNTLTTFFKLKNATEILLGML</sequence>
<organism evidence="1 2">
    <name type="scientific">Bonamia ostreae</name>
    <dbReference type="NCBI Taxonomy" id="126728"/>
    <lineage>
        <taxon>Eukaryota</taxon>
        <taxon>Sar</taxon>
        <taxon>Rhizaria</taxon>
        <taxon>Endomyxa</taxon>
        <taxon>Ascetosporea</taxon>
        <taxon>Haplosporida</taxon>
        <taxon>Bonamia</taxon>
    </lineage>
</organism>
<proteinExistence type="predicted"/>
<evidence type="ECO:0000313" key="1">
    <source>
        <dbReference type="EMBL" id="MES1919531.1"/>
    </source>
</evidence>
<name>A0ABV2AIM9_9EUKA</name>